<dbReference type="SUPFAM" id="SSF50621">
    <property type="entry name" value="Alanine racemase C-terminal domain-like"/>
    <property type="match status" value="1"/>
</dbReference>
<dbReference type="SMART" id="SM01005">
    <property type="entry name" value="Ala_racemase_C"/>
    <property type="match status" value="1"/>
</dbReference>
<comment type="similarity">
    <text evidence="4">Belongs to the alanine racemase family.</text>
</comment>
<feature type="modified residue" description="N6-(pyridoxal phosphate)lysine" evidence="4">
    <location>
        <position position="39"/>
    </location>
</feature>
<comment type="catalytic activity">
    <reaction evidence="4">
        <text>L-alanine = D-alanine</text>
        <dbReference type="Rhea" id="RHEA:20249"/>
        <dbReference type="ChEBI" id="CHEBI:57416"/>
        <dbReference type="ChEBI" id="CHEBI:57972"/>
        <dbReference type="EC" id="5.1.1.1"/>
    </reaction>
</comment>
<feature type="binding site" evidence="4">
    <location>
        <position position="313"/>
    </location>
    <ligand>
        <name>substrate</name>
    </ligand>
</feature>
<sequence>MDKFYRDSWVEVQLANIIYNIQQLRKRLSAGTEIYAVVKADAYGHGDIEVAHAALQSGAKRLAVATLDEAIALRNKGIEAPILVMGWVRPEYVMVAVDYGVTVTCYQKEWLEEVISLPLSNPVTVHLKWDTGMGRIGIRGKDELLEVLPLLKNNKINLEGIFTHFATADEESTALFEHQINCFEELLQVFRDNWSEKVILHTGNSAASMRFPEKMFDYVRFGVSMYGLYPSKVVKDERPIDLKPALSLHSRLVHVKKVDKGSTISYGATYIAEKEEWIGTVPLGYADGIRRALQGAEVLINGCRCEIIGRICMDQFMVRLPKKARVGDKVTLIGTQGESEIEMDELAERLNTINYEIACMISSRVPRIYVGEV</sequence>
<dbReference type="SUPFAM" id="SSF51419">
    <property type="entry name" value="PLP-binding barrel"/>
    <property type="match status" value="1"/>
</dbReference>
<evidence type="ECO:0000256" key="2">
    <source>
        <dbReference type="ARBA" id="ARBA00022898"/>
    </source>
</evidence>
<evidence type="ECO:0000259" key="5">
    <source>
        <dbReference type="SMART" id="SM01005"/>
    </source>
</evidence>
<feature type="binding site" evidence="4">
    <location>
        <position position="135"/>
    </location>
    <ligand>
        <name>substrate</name>
    </ligand>
</feature>
<dbReference type="NCBIfam" id="TIGR00492">
    <property type="entry name" value="alr"/>
    <property type="match status" value="1"/>
</dbReference>
<dbReference type="InterPro" id="IPR001608">
    <property type="entry name" value="Ala_racemase_N"/>
</dbReference>
<dbReference type="Proteomes" id="UP001595882">
    <property type="component" value="Unassembled WGS sequence"/>
</dbReference>
<feature type="active site" description="Proton acceptor; specific for L-alanine" evidence="4">
    <location>
        <position position="266"/>
    </location>
</feature>
<comment type="caution">
    <text evidence="6">The sequence shown here is derived from an EMBL/GenBank/DDBJ whole genome shotgun (WGS) entry which is preliminary data.</text>
</comment>
<dbReference type="Gene3D" id="3.20.20.10">
    <property type="entry name" value="Alanine racemase"/>
    <property type="match status" value="1"/>
</dbReference>
<dbReference type="PRINTS" id="PR00992">
    <property type="entry name" value="ALARACEMASE"/>
</dbReference>
<keyword evidence="3 4" id="KW-0413">Isomerase</keyword>
<evidence type="ECO:0000313" key="6">
    <source>
        <dbReference type="EMBL" id="MFC4402041.1"/>
    </source>
</evidence>
<accession>A0ABV8WUM0</accession>
<dbReference type="InterPro" id="IPR009006">
    <property type="entry name" value="Ala_racemase/Decarboxylase_C"/>
</dbReference>
<dbReference type="EC" id="5.1.1.1" evidence="4"/>
<evidence type="ECO:0000313" key="7">
    <source>
        <dbReference type="Proteomes" id="UP001595882"/>
    </source>
</evidence>
<dbReference type="EMBL" id="JBHSDT010000003">
    <property type="protein sequence ID" value="MFC4402041.1"/>
    <property type="molecule type" value="Genomic_DNA"/>
</dbReference>
<dbReference type="InterPro" id="IPR000821">
    <property type="entry name" value="Ala_racemase"/>
</dbReference>
<protein>
    <recommendedName>
        <fullName evidence="4">Alanine racemase</fullName>
        <ecNumber evidence="4">5.1.1.1</ecNumber>
    </recommendedName>
</protein>
<feature type="domain" description="Alanine racemase C-terminal" evidence="5">
    <location>
        <begin position="245"/>
        <end position="370"/>
    </location>
</feature>
<dbReference type="Gene3D" id="2.40.37.10">
    <property type="entry name" value="Lyase, Ornithine Decarboxylase, Chain A, domain 1"/>
    <property type="match status" value="1"/>
</dbReference>
<dbReference type="RefSeq" id="WP_390249247.1">
    <property type="nucleotide sequence ID" value="NZ_JBHSDT010000003.1"/>
</dbReference>
<organism evidence="6 7">
    <name type="scientific">Gracilibacillus xinjiangensis</name>
    <dbReference type="NCBI Taxonomy" id="1193282"/>
    <lineage>
        <taxon>Bacteria</taxon>
        <taxon>Bacillati</taxon>
        <taxon>Bacillota</taxon>
        <taxon>Bacilli</taxon>
        <taxon>Bacillales</taxon>
        <taxon>Bacillaceae</taxon>
        <taxon>Gracilibacillus</taxon>
    </lineage>
</organism>
<evidence type="ECO:0000256" key="1">
    <source>
        <dbReference type="ARBA" id="ARBA00001933"/>
    </source>
</evidence>
<comment type="pathway">
    <text evidence="4">Amino-acid biosynthesis; D-alanine biosynthesis; D-alanine from L-alanine: step 1/1.</text>
</comment>
<proteinExistence type="inferred from homology"/>
<evidence type="ECO:0000256" key="3">
    <source>
        <dbReference type="ARBA" id="ARBA00023235"/>
    </source>
</evidence>
<dbReference type="Pfam" id="PF00842">
    <property type="entry name" value="Ala_racemase_C"/>
    <property type="match status" value="1"/>
</dbReference>
<comment type="function">
    <text evidence="4">Catalyzes the interconversion of L-alanine and D-alanine. May also act on other amino acids.</text>
</comment>
<gene>
    <name evidence="6" type="primary">alr</name>
    <name evidence="6" type="ORF">ACFOY7_03020</name>
</gene>
<dbReference type="InterPro" id="IPR011079">
    <property type="entry name" value="Ala_racemase_C"/>
</dbReference>
<dbReference type="PANTHER" id="PTHR30511:SF0">
    <property type="entry name" value="ALANINE RACEMASE, CATABOLIC-RELATED"/>
    <property type="match status" value="1"/>
</dbReference>
<dbReference type="CDD" id="cd00430">
    <property type="entry name" value="PLPDE_III_AR"/>
    <property type="match status" value="1"/>
</dbReference>
<dbReference type="InterPro" id="IPR020622">
    <property type="entry name" value="Ala_racemase_pyridoxalP-BS"/>
</dbReference>
<evidence type="ECO:0000256" key="4">
    <source>
        <dbReference type="HAMAP-Rule" id="MF_01201"/>
    </source>
</evidence>
<dbReference type="PANTHER" id="PTHR30511">
    <property type="entry name" value="ALANINE RACEMASE"/>
    <property type="match status" value="1"/>
</dbReference>
<dbReference type="Pfam" id="PF01168">
    <property type="entry name" value="Ala_racemase_N"/>
    <property type="match status" value="1"/>
</dbReference>
<feature type="active site" description="Proton acceptor; specific for D-alanine" evidence="4">
    <location>
        <position position="39"/>
    </location>
</feature>
<keyword evidence="7" id="KW-1185">Reference proteome</keyword>
<dbReference type="PROSITE" id="PS00395">
    <property type="entry name" value="ALANINE_RACEMASE"/>
    <property type="match status" value="1"/>
</dbReference>
<dbReference type="HAMAP" id="MF_01201">
    <property type="entry name" value="Ala_racemase"/>
    <property type="match status" value="1"/>
</dbReference>
<comment type="cofactor">
    <cofactor evidence="1 4">
        <name>pyridoxal 5'-phosphate</name>
        <dbReference type="ChEBI" id="CHEBI:597326"/>
    </cofactor>
</comment>
<reference evidence="7" key="1">
    <citation type="journal article" date="2019" name="Int. J. Syst. Evol. Microbiol.">
        <title>The Global Catalogue of Microorganisms (GCM) 10K type strain sequencing project: providing services to taxonomists for standard genome sequencing and annotation.</title>
        <authorList>
            <consortium name="The Broad Institute Genomics Platform"/>
            <consortium name="The Broad Institute Genome Sequencing Center for Infectious Disease"/>
            <person name="Wu L."/>
            <person name="Ma J."/>
        </authorList>
    </citation>
    <scope>NUCLEOTIDE SEQUENCE [LARGE SCALE GENOMIC DNA]</scope>
    <source>
        <strain evidence="7">CCUG 37865</strain>
    </source>
</reference>
<dbReference type="GO" id="GO:0008784">
    <property type="term" value="F:alanine racemase activity"/>
    <property type="evidence" value="ECO:0007669"/>
    <property type="project" value="UniProtKB-EC"/>
</dbReference>
<name>A0ABV8WUM0_9BACI</name>
<dbReference type="InterPro" id="IPR029066">
    <property type="entry name" value="PLP-binding_barrel"/>
</dbReference>
<keyword evidence="2 4" id="KW-0663">Pyridoxal phosphate</keyword>